<keyword evidence="1" id="KW-0132">Cell division</keyword>
<evidence type="ECO:0000313" key="1">
    <source>
        <dbReference type="EMBL" id="HCA03427.1"/>
    </source>
</evidence>
<dbReference type="Gene3D" id="3.40.50.300">
    <property type="entry name" value="P-loop containing nucleotide triphosphate hydrolases"/>
    <property type="match status" value="1"/>
</dbReference>
<reference evidence="1" key="1">
    <citation type="journal article" date="2018" name="Nat. Biotechnol.">
        <title>A standardized bacterial taxonomy based on genome phylogeny substantially revises the tree of life.</title>
        <authorList>
            <person name="Parks D.H."/>
            <person name="Chuvochina M."/>
            <person name="Waite D.W."/>
            <person name="Rinke C."/>
            <person name="Skarshewski A."/>
            <person name="Chaumeil P.A."/>
            <person name="Hugenholtz P."/>
        </authorList>
    </citation>
    <scope>NUCLEOTIDE SEQUENCE [LARGE SCALE GENOMIC DNA]</scope>
    <source>
        <strain evidence="1">UBA11284</strain>
    </source>
</reference>
<dbReference type="InterPro" id="IPR027417">
    <property type="entry name" value="P-loop_NTPase"/>
</dbReference>
<dbReference type="AlphaFoldDB" id="A0A3D0KIN5"/>
<dbReference type="GO" id="GO:0051301">
    <property type="term" value="P:cell division"/>
    <property type="evidence" value="ECO:0007669"/>
    <property type="project" value="UniProtKB-KW"/>
</dbReference>
<accession>A0A3D0KIN5</accession>
<dbReference type="EMBL" id="DOTR01000084">
    <property type="protein sequence ID" value="HCA03427.1"/>
    <property type="molecule type" value="Genomic_DNA"/>
</dbReference>
<name>A0A3D0KIN5_9GAMM</name>
<gene>
    <name evidence="1" type="ORF">DEO68_14930</name>
</gene>
<organism evidence="1">
    <name type="scientific">Halomonas campaniensis</name>
    <dbReference type="NCBI Taxonomy" id="213554"/>
    <lineage>
        <taxon>Bacteria</taxon>
        <taxon>Pseudomonadati</taxon>
        <taxon>Pseudomonadota</taxon>
        <taxon>Gammaproteobacteria</taxon>
        <taxon>Oceanospirillales</taxon>
        <taxon>Halomonadaceae</taxon>
        <taxon>Halomonas</taxon>
    </lineage>
</organism>
<protein>
    <submittedName>
        <fullName evidence="1">Cell division protein ZipA</fullName>
    </submittedName>
</protein>
<dbReference type="Pfam" id="PF13671">
    <property type="entry name" value="AAA_33"/>
    <property type="match status" value="1"/>
</dbReference>
<sequence>MSSYGTLIFFCGKMGAGKSTLSASIARERGAVLLSEDDWLSALFPGEINDFNDYISYSSRLKPLLREHVEQILLAGTTVVLDFPGNTRKQRAWFKDIYSPRGIPHELYYVMAEDEVCLKQLKQRQREQPERASFDTEEVFRMVTGFFEPPEESEGFNVEVVERTFT</sequence>
<dbReference type="SUPFAM" id="SSF52540">
    <property type="entry name" value="P-loop containing nucleoside triphosphate hydrolases"/>
    <property type="match status" value="1"/>
</dbReference>
<comment type="caution">
    <text evidence="1">The sequence shown here is derived from an EMBL/GenBank/DDBJ whole genome shotgun (WGS) entry which is preliminary data.</text>
</comment>
<proteinExistence type="predicted"/>
<keyword evidence="1" id="KW-0131">Cell cycle</keyword>